<dbReference type="EMBL" id="LUKN01002156">
    <property type="protein sequence ID" value="OAQ99547.1"/>
    <property type="molecule type" value="Genomic_DNA"/>
</dbReference>
<evidence type="ECO:0000313" key="2">
    <source>
        <dbReference type="EMBL" id="OAQ99547.1"/>
    </source>
</evidence>
<feature type="compositionally biased region" description="Basic and acidic residues" evidence="1">
    <location>
        <begin position="17"/>
        <end position="26"/>
    </location>
</feature>
<accession>A0A179IA38</accession>
<dbReference type="Proteomes" id="UP000243081">
    <property type="component" value="Unassembled WGS sequence"/>
</dbReference>
<name>A0A179IA38_CORDF</name>
<keyword evidence="3" id="KW-1185">Reference proteome</keyword>
<feature type="non-terminal residue" evidence="2">
    <location>
        <position position="219"/>
    </location>
</feature>
<organism evidence="2 3">
    <name type="scientific">Cordyceps confragosa</name>
    <name type="common">Lecanicillium lecanii</name>
    <dbReference type="NCBI Taxonomy" id="2714763"/>
    <lineage>
        <taxon>Eukaryota</taxon>
        <taxon>Fungi</taxon>
        <taxon>Dikarya</taxon>
        <taxon>Ascomycota</taxon>
        <taxon>Pezizomycotina</taxon>
        <taxon>Sordariomycetes</taxon>
        <taxon>Hypocreomycetidae</taxon>
        <taxon>Hypocreales</taxon>
        <taxon>Cordycipitaceae</taxon>
        <taxon>Akanthomyces</taxon>
    </lineage>
</organism>
<sequence length="219" mass="24001">SAGFPITETTPRGPFSSREHPQREHNSLGQVLFWSPRPVSLAEQGCRVGKEKRKRGEAVGAEQEKPLLHVPNFSPPIILQRGSSRAFLRGSPTKPPLPTLVLFTLAPTPPDKWPPSPRSDSTSLVHLPNHLFRTANGGVSALVTGPHIFCRYTACPFSVSSKVSILRPETIALFLLNASIIQLPHHGGKQLTTRAGQAENWNNSLPVRRGRAIDTPRDQ</sequence>
<evidence type="ECO:0000313" key="3">
    <source>
        <dbReference type="Proteomes" id="UP000243081"/>
    </source>
</evidence>
<reference evidence="2 3" key="1">
    <citation type="submission" date="2016-03" db="EMBL/GenBank/DDBJ databases">
        <title>Fine-scale spatial genetic structure of a fungal parasite of coffee scale insects.</title>
        <authorList>
            <person name="Jackson D."/>
            <person name="Zemenick K.A."/>
            <person name="Malloure B."/>
            <person name="Quandt C.A."/>
            <person name="James T.Y."/>
        </authorList>
    </citation>
    <scope>NUCLEOTIDE SEQUENCE [LARGE SCALE GENOMIC DNA]</scope>
    <source>
        <strain evidence="2 3">UM487</strain>
    </source>
</reference>
<feature type="region of interest" description="Disordered" evidence="1">
    <location>
        <begin position="1"/>
        <end position="26"/>
    </location>
</feature>
<comment type="caution">
    <text evidence="2">The sequence shown here is derived from an EMBL/GenBank/DDBJ whole genome shotgun (WGS) entry which is preliminary data.</text>
</comment>
<feature type="non-terminal residue" evidence="2">
    <location>
        <position position="1"/>
    </location>
</feature>
<dbReference type="AlphaFoldDB" id="A0A179IA38"/>
<evidence type="ECO:0000256" key="1">
    <source>
        <dbReference type="SAM" id="MobiDB-lite"/>
    </source>
</evidence>
<protein>
    <submittedName>
        <fullName evidence="2">Uncharacterized protein</fullName>
    </submittedName>
</protein>
<gene>
    <name evidence="2" type="ORF">LLEC1_06024</name>
</gene>
<proteinExistence type="predicted"/>